<keyword evidence="8" id="KW-0175">Coiled coil</keyword>
<dbReference type="GO" id="GO:0005874">
    <property type="term" value="C:microtubule"/>
    <property type="evidence" value="ECO:0007669"/>
    <property type="project" value="UniProtKB-KW"/>
</dbReference>
<evidence type="ECO:0000313" key="15">
    <source>
        <dbReference type="Proteomes" id="UP000023152"/>
    </source>
</evidence>
<reference evidence="14 15" key="1">
    <citation type="journal article" date="2013" name="Curr. Biol.">
        <title>The Genome of the Foraminiferan Reticulomyxa filosa.</title>
        <authorList>
            <person name="Glockner G."/>
            <person name="Hulsmann N."/>
            <person name="Schleicher M."/>
            <person name="Noegel A.A."/>
            <person name="Eichinger L."/>
            <person name="Gallinger C."/>
            <person name="Pawlowski J."/>
            <person name="Sierra R."/>
            <person name="Euteneuer U."/>
            <person name="Pillet L."/>
            <person name="Moustafa A."/>
            <person name="Platzer M."/>
            <person name="Groth M."/>
            <person name="Szafranski K."/>
            <person name="Schliwa M."/>
        </authorList>
    </citation>
    <scope>NUCLEOTIDE SEQUENCE [LARGE SCALE GENOMIC DNA]</scope>
</reference>
<dbReference type="InterPro" id="IPR026983">
    <property type="entry name" value="DHC"/>
</dbReference>
<dbReference type="FunFam" id="1.10.8.710:FF:000001">
    <property type="entry name" value="Dynein axonemal heavy chain 2"/>
    <property type="match status" value="1"/>
</dbReference>
<name>X6P7I8_RETFI</name>
<keyword evidence="11" id="KW-0206">Cytoskeleton</keyword>
<dbReference type="OrthoDB" id="2417548at2759"/>
<dbReference type="SUPFAM" id="SSF52540">
    <property type="entry name" value="P-loop containing nucleoside triphosphate hydrolases"/>
    <property type="match status" value="1"/>
</dbReference>
<dbReference type="Gene3D" id="3.40.50.300">
    <property type="entry name" value="P-loop containing nucleotide triphosphate hydrolases"/>
    <property type="match status" value="1"/>
</dbReference>
<evidence type="ECO:0000313" key="14">
    <source>
        <dbReference type="EMBL" id="ETO34480.1"/>
    </source>
</evidence>
<dbReference type="InterPro" id="IPR035699">
    <property type="entry name" value="AAA_6"/>
</dbReference>
<gene>
    <name evidence="14" type="ORF">RFI_02614</name>
</gene>
<evidence type="ECO:0000259" key="13">
    <source>
        <dbReference type="Pfam" id="PF12774"/>
    </source>
</evidence>
<dbReference type="FunFam" id="3.40.50.300:FF:001013">
    <property type="entry name" value="Dynein heavy chain, cytoplasmic"/>
    <property type="match status" value="1"/>
</dbReference>
<evidence type="ECO:0000256" key="3">
    <source>
        <dbReference type="ARBA" id="ARBA00022490"/>
    </source>
</evidence>
<feature type="non-terminal residue" evidence="14">
    <location>
        <position position="395"/>
    </location>
</feature>
<dbReference type="GO" id="GO:0051959">
    <property type="term" value="F:dynein light intermediate chain binding"/>
    <property type="evidence" value="ECO:0007669"/>
    <property type="project" value="InterPro"/>
</dbReference>
<evidence type="ECO:0000256" key="6">
    <source>
        <dbReference type="ARBA" id="ARBA00022840"/>
    </source>
</evidence>
<dbReference type="GO" id="GO:0005929">
    <property type="term" value="C:cilium"/>
    <property type="evidence" value="ECO:0007669"/>
    <property type="project" value="UniProtKB-SubCell"/>
</dbReference>
<keyword evidence="9" id="KW-0969">Cilium</keyword>
<evidence type="ECO:0000256" key="7">
    <source>
        <dbReference type="ARBA" id="ARBA00023017"/>
    </source>
</evidence>
<keyword evidence="10" id="KW-0505">Motor protein</keyword>
<dbReference type="AlphaFoldDB" id="X6P7I8"/>
<evidence type="ECO:0000256" key="11">
    <source>
        <dbReference type="ARBA" id="ARBA00023212"/>
    </source>
</evidence>
<keyword evidence="4" id="KW-0493">Microtubule</keyword>
<dbReference type="GO" id="GO:0007018">
    <property type="term" value="P:microtubule-based movement"/>
    <property type="evidence" value="ECO:0007669"/>
    <property type="project" value="InterPro"/>
</dbReference>
<keyword evidence="12" id="KW-0966">Cell projection</keyword>
<dbReference type="Pfam" id="PF12774">
    <property type="entry name" value="AAA_6"/>
    <property type="match status" value="2"/>
</dbReference>
<proteinExistence type="predicted"/>
<dbReference type="GO" id="GO:0005524">
    <property type="term" value="F:ATP binding"/>
    <property type="evidence" value="ECO:0007669"/>
    <property type="project" value="UniProtKB-KW"/>
</dbReference>
<dbReference type="GO" id="GO:0045505">
    <property type="term" value="F:dynein intermediate chain binding"/>
    <property type="evidence" value="ECO:0007669"/>
    <property type="project" value="InterPro"/>
</dbReference>
<keyword evidence="3" id="KW-0963">Cytoplasm</keyword>
<evidence type="ECO:0000256" key="4">
    <source>
        <dbReference type="ARBA" id="ARBA00022701"/>
    </source>
</evidence>
<dbReference type="GO" id="GO:0030286">
    <property type="term" value="C:dynein complex"/>
    <property type="evidence" value="ECO:0007669"/>
    <property type="project" value="UniProtKB-KW"/>
</dbReference>
<evidence type="ECO:0000256" key="12">
    <source>
        <dbReference type="ARBA" id="ARBA00023273"/>
    </source>
</evidence>
<evidence type="ECO:0000256" key="9">
    <source>
        <dbReference type="ARBA" id="ARBA00023069"/>
    </source>
</evidence>
<keyword evidence="6" id="KW-0067">ATP-binding</keyword>
<keyword evidence="5" id="KW-0547">Nucleotide-binding</keyword>
<protein>
    <recommendedName>
        <fullName evidence="13">Dynein heavy chain hydrolytic ATP-binding dynein motor region domain-containing protein</fullName>
    </recommendedName>
</protein>
<feature type="domain" description="Dynein heavy chain hydrolytic ATP-binding dynein motor region" evidence="13">
    <location>
        <begin position="77"/>
        <end position="174"/>
    </location>
</feature>
<sequence>MLFSQGFGTAEQLSSKIVLLFELCNDQLSKQSHYDFGLRALKAVLKSAGNLKRKEQMYLVKKLMEEQKTKEGDIIRMPAEMEESILIRSLMSTVVPKLVLNDKFLFDSLLESAFPGANIDGIKEEELKARILDVAKERFYRVDEQWLIKLMQFHTIQDINWGIMLVGPSGSGKSSARDVLMEAMRRVDGIKTEKYEIDPKAINKEQLYGILDPTTLEWTDGVFTATLRMIIDNQHGENNKRHWIVFDGDVDPEWAENLNSVLDDNKMLTLPNGERLSLTDNLRIIFETPNLNAATPATVSRCGMVWFSEECVTLPMLFFNQLETLRAKPSMTSGGGEISRPLNDWQKVHNTVVDYLTPIFQTENEHVMEFTETRAIWSLFSQLRGGIKNILEYNE</sequence>
<evidence type="ECO:0000256" key="8">
    <source>
        <dbReference type="ARBA" id="ARBA00023054"/>
    </source>
</evidence>
<accession>X6P7I8</accession>
<dbReference type="InterPro" id="IPR043157">
    <property type="entry name" value="Dynein_AAA1S"/>
</dbReference>
<evidence type="ECO:0000256" key="2">
    <source>
        <dbReference type="ARBA" id="ARBA00004245"/>
    </source>
</evidence>
<dbReference type="InterPro" id="IPR027417">
    <property type="entry name" value="P-loop_NTPase"/>
</dbReference>
<evidence type="ECO:0000256" key="5">
    <source>
        <dbReference type="ARBA" id="ARBA00022741"/>
    </source>
</evidence>
<dbReference type="Gene3D" id="1.10.472.130">
    <property type="match status" value="1"/>
</dbReference>
<comment type="subcellular location">
    <subcellularLocation>
        <location evidence="1">Cell projection</location>
        <location evidence="1">Cilium</location>
    </subcellularLocation>
    <subcellularLocation>
        <location evidence="2">Cytoplasm</location>
        <location evidence="2">Cytoskeleton</location>
    </subcellularLocation>
</comment>
<dbReference type="PANTHER" id="PTHR45703:SF36">
    <property type="entry name" value="DYNEIN HEAVY CHAIN, CYTOPLASMIC"/>
    <property type="match status" value="1"/>
</dbReference>
<keyword evidence="15" id="KW-1185">Reference proteome</keyword>
<comment type="caution">
    <text evidence="14">The sequence shown here is derived from an EMBL/GenBank/DDBJ whole genome shotgun (WGS) entry which is preliminary data.</text>
</comment>
<evidence type="ECO:0000256" key="10">
    <source>
        <dbReference type="ARBA" id="ARBA00023175"/>
    </source>
</evidence>
<feature type="domain" description="Dynein heavy chain hydrolytic ATP-binding dynein motor region" evidence="13">
    <location>
        <begin position="1"/>
        <end position="56"/>
    </location>
</feature>
<organism evidence="14 15">
    <name type="scientific">Reticulomyxa filosa</name>
    <dbReference type="NCBI Taxonomy" id="46433"/>
    <lineage>
        <taxon>Eukaryota</taxon>
        <taxon>Sar</taxon>
        <taxon>Rhizaria</taxon>
        <taxon>Retaria</taxon>
        <taxon>Foraminifera</taxon>
        <taxon>Monothalamids</taxon>
        <taxon>Reticulomyxidae</taxon>
        <taxon>Reticulomyxa</taxon>
    </lineage>
</organism>
<dbReference type="PANTHER" id="PTHR45703">
    <property type="entry name" value="DYNEIN HEAVY CHAIN"/>
    <property type="match status" value="1"/>
</dbReference>
<keyword evidence="7" id="KW-0243">Dynein</keyword>
<dbReference type="Gene3D" id="1.10.8.710">
    <property type="match status" value="1"/>
</dbReference>
<evidence type="ECO:0000256" key="1">
    <source>
        <dbReference type="ARBA" id="ARBA00004138"/>
    </source>
</evidence>
<dbReference type="Proteomes" id="UP000023152">
    <property type="component" value="Unassembled WGS sequence"/>
</dbReference>
<dbReference type="OMA" id="WIEHMNT"/>
<dbReference type="EMBL" id="ASPP01002524">
    <property type="protein sequence ID" value="ETO34480.1"/>
    <property type="molecule type" value="Genomic_DNA"/>
</dbReference>